<gene>
    <name evidence="1" type="ORF">TS59_0722</name>
</gene>
<dbReference type="Proteomes" id="UP000033624">
    <property type="component" value="Unassembled WGS sequence"/>
</dbReference>
<reference evidence="1 2" key="1">
    <citation type="submission" date="2015-02" db="EMBL/GenBank/DDBJ databases">
        <title>Mycoplasma mycoides subsp. mycoides strain:B237 Genome sequencing.</title>
        <authorList>
            <person name="Fischer A."/>
            <person name="Santana-Cruz I."/>
            <person name="Schieck E."/>
            <person name="Gourle H."/>
            <person name="Lambert M."/>
            <person name="Nadendla S."/>
            <person name="Miller R.A."/>
            <person name="Weber J."/>
            <person name="Bongcam-Rudloff E."/>
            <person name="Vashee S."/>
            <person name="Frey J."/>
            <person name="Jores J."/>
        </authorList>
    </citation>
    <scope>NUCLEOTIDE SEQUENCE [LARGE SCALE GENOMIC DNA]</scope>
    <source>
        <strain evidence="1 2">B237</strain>
    </source>
</reference>
<dbReference type="EMBL" id="LAEW01000001">
    <property type="protein sequence ID" value="KJQ46306.1"/>
    <property type="molecule type" value="Genomic_DNA"/>
</dbReference>
<evidence type="ECO:0000313" key="1">
    <source>
        <dbReference type="EMBL" id="KJQ46306.1"/>
    </source>
</evidence>
<dbReference type="Pfam" id="PF03382">
    <property type="entry name" value="DUF285"/>
    <property type="match status" value="1"/>
</dbReference>
<name>A0AAE2JTG4_MYCMY</name>
<proteinExistence type="predicted"/>
<dbReference type="AlphaFoldDB" id="A0AAE2JTG4"/>
<dbReference type="KEGG" id="mmyi:mycmycITA_00695"/>
<organism evidence="1 2">
    <name type="scientific">Mycoplasma mycoides subsp. mycoides</name>
    <dbReference type="NCBI Taxonomy" id="2103"/>
    <lineage>
        <taxon>Bacteria</taxon>
        <taxon>Bacillati</taxon>
        <taxon>Mycoplasmatota</taxon>
        <taxon>Mollicutes</taxon>
        <taxon>Mycoplasmataceae</taxon>
        <taxon>Mycoplasma</taxon>
    </lineage>
</organism>
<accession>A0AAE2JTG4</accession>
<evidence type="ECO:0000313" key="2">
    <source>
        <dbReference type="Proteomes" id="UP000033624"/>
    </source>
</evidence>
<dbReference type="InterPro" id="IPR005046">
    <property type="entry name" value="DUF285"/>
</dbReference>
<comment type="caution">
    <text evidence="1">The sequence shown here is derived from an EMBL/GenBank/DDBJ whole genome shotgun (WGS) entry which is preliminary data.</text>
</comment>
<sequence length="52" mass="6175">MNSMFNNASSFNQDLLNWDVHRVIYVTSFNTNSHPEFDDKKIPKKFVDLLKK</sequence>
<protein>
    <submittedName>
        <fullName evidence="1">Uncharacterized protein</fullName>
    </submittedName>
</protein>